<evidence type="ECO:0000313" key="2">
    <source>
        <dbReference type="Proteomes" id="UP000261931"/>
    </source>
</evidence>
<dbReference type="NCBIfam" id="TIGR04498">
    <property type="entry name" value="AbiV_defense"/>
    <property type="match status" value="1"/>
</dbReference>
<proteinExistence type="predicted"/>
<comment type="caution">
    <text evidence="1">The sequence shown here is derived from an EMBL/GenBank/DDBJ whole genome shotgun (WGS) entry which is preliminary data.</text>
</comment>
<protein>
    <submittedName>
        <fullName evidence="1">AbiV family abortive infection protein</fullName>
    </submittedName>
</protein>
<dbReference type="InterPro" id="IPR030987">
    <property type="entry name" value="AbiV"/>
</dbReference>
<accession>A0A372EGI3</accession>
<sequence>MDKMSTRDLHALRLAIFDNAEALHREADLLLKHGMYSRAYLLAHFCFEELGKIPIVVGVIGKQAQGEPIDWKKVNRRFTSHEAKIASQNGHFYAFGLDADIIRNTDVAWLLKANSEISKSYDKKNLATYVDARGSATLRPADAISEDEAKSLVQFAFECLRAHWRSEGLTNPLVYERMDRPQSDDA</sequence>
<evidence type="ECO:0000313" key="1">
    <source>
        <dbReference type="EMBL" id="RFP77414.1"/>
    </source>
</evidence>
<dbReference type="AlphaFoldDB" id="A0A372EGI3"/>
<dbReference type="RefSeq" id="WP_116960261.1">
    <property type="nucleotide sequence ID" value="NZ_QVLS01000011.1"/>
</dbReference>
<name>A0A372EGI3_9BURK</name>
<reference evidence="1 2" key="1">
    <citation type="submission" date="2018-08" db="EMBL/GenBank/DDBJ databases">
        <title>Hydrogenophaga sp. LA-38 isolated from sludge.</title>
        <authorList>
            <person name="Im W.-T."/>
        </authorList>
    </citation>
    <scope>NUCLEOTIDE SEQUENCE [LARGE SCALE GENOMIC DNA]</scope>
    <source>
        <strain evidence="1 2">LA-38</strain>
    </source>
</reference>
<dbReference type="Pfam" id="PF18728">
    <property type="entry name" value="HEPN_AbiV"/>
    <property type="match status" value="1"/>
</dbReference>
<gene>
    <name evidence="1" type="ORF">DY262_16805</name>
</gene>
<dbReference type="EMBL" id="QVLS01000011">
    <property type="protein sequence ID" value="RFP77414.1"/>
    <property type="molecule type" value="Genomic_DNA"/>
</dbReference>
<keyword evidence="2" id="KW-1185">Reference proteome</keyword>
<dbReference type="Proteomes" id="UP000261931">
    <property type="component" value="Unassembled WGS sequence"/>
</dbReference>
<organism evidence="1 2">
    <name type="scientific">Hydrogenophaga borbori</name>
    <dbReference type="NCBI Taxonomy" id="2294117"/>
    <lineage>
        <taxon>Bacteria</taxon>
        <taxon>Pseudomonadati</taxon>
        <taxon>Pseudomonadota</taxon>
        <taxon>Betaproteobacteria</taxon>
        <taxon>Burkholderiales</taxon>
        <taxon>Comamonadaceae</taxon>
        <taxon>Hydrogenophaga</taxon>
    </lineage>
</organism>